<protein>
    <submittedName>
        <fullName evidence="1">Uncharacterized protein</fullName>
    </submittedName>
</protein>
<comment type="caution">
    <text evidence="1">The sequence shown here is derived from an EMBL/GenBank/DDBJ whole genome shotgun (WGS) entry which is preliminary data.</text>
</comment>
<reference evidence="1 2" key="1">
    <citation type="journal article" date="2023" name="BMC Biotechnol.">
        <title>Vitis rotundifolia cv Carlos genome sequencing.</title>
        <authorList>
            <person name="Huff M."/>
            <person name="Hulse-Kemp A."/>
            <person name="Scheffler B."/>
            <person name="Youngblood R."/>
            <person name="Simpson S."/>
            <person name="Babiker E."/>
            <person name="Staton M."/>
        </authorList>
    </citation>
    <scope>NUCLEOTIDE SEQUENCE [LARGE SCALE GENOMIC DNA]</scope>
    <source>
        <tissue evidence="1">Leaf</tissue>
    </source>
</reference>
<gene>
    <name evidence="1" type="ORF">PVL29_018673</name>
</gene>
<name>A0AA39DFA6_VITRO</name>
<dbReference type="EMBL" id="JARBHA010000014">
    <property type="protein sequence ID" value="KAJ9682793.1"/>
    <property type="molecule type" value="Genomic_DNA"/>
</dbReference>
<dbReference type="Proteomes" id="UP001168098">
    <property type="component" value="Unassembled WGS sequence"/>
</dbReference>
<accession>A0AA39DFA6</accession>
<evidence type="ECO:0000313" key="2">
    <source>
        <dbReference type="Proteomes" id="UP001168098"/>
    </source>
</evidence>
<sequence>MEAPIFRAISSRSCTVEVQFVHSSCVVRVKFGRSSGAVRELFARRIEALQAAGCWCDAGNFKAWTATVLLVMEESTRVAAK</sequence>
<keyword evidence="2" id="KW-1185">Reference proteome</keyword>
<organism evidence="1 2">
    <name type="scientific">Vitis rotundifolia</name>
    <name type="common">Muscadine grape</name>
    <dbReference type="NCBI Taxonomy" id="103349"/>
    <lineage>
        <taxon>Eukaryota</taxon>
        <taxon>Viridiplantae</taxon>
        <taxon>Streptophyta</taxon>
        <taxon>Embryophyta</taxon>
        <taxon>Tracheophyta</taxon>
        <taxon>Spermatophyta</taxon>
        <taxon>Magnoliopsida</taxon>
        <taxon>eudicotyledons</taxon>
        <taxon>Gunneridae</taxon>
        <taxon>Pentapetalae</taxon>
        <taxon>rosids</taxon>
        <taxon>Vitales</taxon>
        <taxon>Vitaceae</taxon>
        <taxon>Viteae</taxon>
        <taxon>Vitis</taxon>
    </lineage>
</organism>
<dbReference type="AlphaFoldDB" id="A0AA39DFA6"/>
<evidence type="ECO:0000313" key="1">
    <source>
        <dbReference type="EMBL" id="KAJ9682793.1"/>
    </source>
</evidence>
<proteinExistence type="predicted"/>